<feature type="signal peptide" evidence="1">
    <location>
        <begin position="1"/>
        <end position="20"/>
    </location>
</feature>
<dbReference type="OrthoDB" id="7774775at2"/>
<gene>
    <name evidence="2" type="ORF">CUV01_11280</name>
</gene>
<accession>A0A2K9F0K4</accession>
<reference evidence="2 3" key="1">
    <citation type="submission" date="2017-12" db="EMBL/GenBank/DDBJ databases">
        <authorList>
            <person name="Hurst M.R.H."/>
        </authorList>
    </citation>
    <scope>NUCLEOTIDE SEQUENCE [LARGE SCALE GENOMIC DNA]</scope>
    <source>
        <strain evidence="2 3">BM15</strain>
    </source>
</reference>
<dbReference type="EMBL" id="CP025408">
    <property type="protein sequence ID" value="AUH33892.1"/>
    <property type="molecule type" value="Genomic_DNA"/>
</dbReference>
<keyword evidence="3" id="KW-1185">Reference proteome</keyword>
<evidence type="ECO:0000256" key="1">
    <source>
        <dbReference type="SAM" id="SignalP"/>
    </source>
</evidence>
<proteinExistence type="predicted"/>
<dbReference type="KEGG" id="paro:CUV01_11280"/>
<organism evidence="2 3">
    <name type="scientific">Paracoccus tegillarcae</name>
    <dbReference type="NCBI Taxonomy" id="1529068"/>
    <lineage>
        <taxon>Bacteria</taxon>
        <taxon>Pseudomonadati</taxon>
        <taxon>Pseudomonadota</taxon>
        <taxon>Alphaproteobacteria</taxon>
        <taxon>Rhodobacterales</taxon>
        <taxon>Paracoccaceae</taxon>
        <taxon>Paracoccus</taxon>
    </lineage>
</organism>
<evidence type="ECO:0000313" key="2">
    <source>
        <dbReference type="EMBL" id="AUH33892.1"/>
    </source>
</evidence>
<feature type="chain" id="PRO_5014830453" evidence="1">
    <location>
        <begin position="21"/>
        <end position="358"/>
    </location>
</feature>
<dbReference type="AlphaFoldDB" id="A0A2K9F0K4"/>
<evidence type="ECO:0000313" key="3">
    <source>
        <dbReference type="Proteomes" id="UP000233742"/>
    </source>
</evidence>
<name>A0A2K9F0K4_9RHOB</name>
<protein>
    <submittedName>
        <fullName evidence="2">Uncharacterized protein</fullName>
    </submittedName>
</protein>
<dbReference type="Proteomes" id="UP000233742">
    <property type="component" value="Chromosome"/>
</dbReference>
<sequence>MYRFPITSAALLMLSATALAAQSGPPNKVEGIFTNAFASGFPRQIEDLSQSKLETNPAKGSVFAEYGNDDNTRNVQIRLFPLPEDGIDAVLLRDVQRYSDGSEIPVNTSETQSPQGEPMDCFTRRKGELGYTVCLAEIRGRAARLQMGAVVDPDADALPADIVERDQKLAGVFVDSIHEAPESAGAAEGDAPLFPADIPALDMSGADVRPQDTPFAKALPKELGDRSLKTISVSGPDTTYKAMYRDAEDTPTQIVIYTGEGGPLQDLAEFHEGELANILGSIQKTDTTTPDGLDMRCLHAVKVETLAANTCMAEVGLGLLEIQAVARIDEGVTDVPDDVINWAQESTGTLADAVAELN</sequence>
<keyword evidence="1" id="KW-0732">Signal</keyword>
<dbReference type="RefSeq" id="WP_101460557.1">
    <property type="nucleotide sequence ID" value="NZ_CP025408.1"/>
</dbReference>